<accession>A0AAV9PZ67</accession>
<evidence type="ECO:0000313" key="1">
    <source>
        <dbReference type="EMBL" id="KAK5530820.1"/>
    </source>
</evidence>
<keyword evidence="2" id="KW-1185">Reference proteome</keyword>
<evidence type="ECO:0008006" key="3">
    <source>
        <dbReference type="Google" id="ProtNLM"/>
    </source>
</evidence>
<dbReference type="AlphaFoldDB" id="A0AAV9PZ67"/>
<evidence type="ECO:0000313" key="2">
    <source>
        <dbReference type="Proteomes" id="UP001345827"/>
    </source>
</evidence>
<name>A0AAV9PZ67_9PEZI</name>
<dbReference type="EMBL" id="JAXLQG010000018">
    <property type="protein sequence ID" value="KAK5530820.1"/>
    <property type="molecule type" value="Genomic_DNA"/>
</dbReference>
<proteinExistence type="predicted"/>
<comment type="caution">
    <text evidence="1">The sequence shown here is derived from an EMBL/GenBank/DDBJ whole genome shotgun (WGS) entry which is preliminary data.</text>
</comment>
<organism evidence="1 2">
    <name type="scientific">Vermiconidia calcicola</name>
    <dbReference type="NCBI Taxonomy" id="1690605"/>
    <lineage>
        <taxon>Eukaryota</taxon>
        <taxon>Fungi</taxon>
        <taxon>Dikarya</taxon>
        <taxon>Ascomycota</taxon>
        <taxon>Pezizomycotina</taxon>
        <taxon>Dothideomycetes</taxon>
        <taxon>Dothideomycetidae</taxon>
        <taxon>Mycosphaerellales</taxon>
        <taxon>Extremaceae</taxon>
        <taxon>Vermiconidia</taxon>
    </lineage>
</organism>
<gene>
    <name evidence="1" type="ORF">LTR25_008677</name>
</gene>
<protein>
    <recommendedName>
        <fullName evidence="3">SMODS-associated and fused to various effectors domain-containing protein</fullName>
    </recommendedName>
</protein>
<sequence length="243" mass="27776">MASLFDNTGTDSIEDIAREQLAVVADLGNGSKDISCHAFRFIADDKHHTIPRLTETILGTQTSRDVQKLTERFKQELIQRGGVRDLYFSDFQGSDSEALEVFVMNFDASKGQYNPEDDRGFEFRLRFGTPIRLIPVNSTDVATIDNQVEISANMMHRIFDPWLAEVIRMLEKCVDDVKREWSQTAPIVIALSGSGLPFYVKATLKLHFEKSDRIRVIIGDRKSRLTWPRVALRWEWLTGSARH</sequence>
<dbReference type="Proteomes" id="UP001345827">
    <property type="component" value="Unassembled WGS sequence"/>
</dbReference>
<reference evidence="1 2" key="1">
    <citation type="submission" date="2023-06" db="EMBL/GenBank/DDBJ databases">
        <title>Black Yeasts Isolated from many extreme environments.</title>
        <authorList>
            <person name="Coleine C."/>
            <person name="Stajich J.E."/>
            <person name="Selbmann L."/>
        </authorList>
    </citation>
    <scope>NUCLEOTIDE SEQUENCE [LARGE SCALE GENOMIC DNA]</scope>
    <source>
        <strain evidence="1 2">CCFEE 5887</strain>
    </source>
</reference>